<accession>A0A0F9UKK5</accession>
<sequence>MNYSRKDLTQTEATMNQMRNSVYELTRFMKKNEIHDLKGTLRRMGQNLARTYIHYWKPTDTVKISNLKDVITTIYQKILNSSISIEINDAENIVKVQDYKCALCKYQYDDIDIAGCEIILGMVSEIVSLISRESSDSFSIFLEPYNVEESRVFGNRACIQLYKYNTEKRG</sequence>
<reference evidence="1" key="1">
    <citation type="journal article" date="2015" name="Nature">
        <title>Complex archaea that bridge the gap between prokaryotes and eukaryotes.</title>
        <authorList>
            <person name="Spang A."/>
            <person name="Saw J.H."/>
            <person name="Jorgensen S.L."/>
            <person name="Zaremba-Niedzwiedzka K."/>
            <person name="Martijn J."/>
            <person name="Lind A.E."/>
            <person name="van Eijk R."/>
            <person name="Schleper C."/>
            <person name="Guy L."/>
            <person name="Ettema T.J."/>
        </authorList>
    </citation>
    <scope>NUCLEOTIDE SEQUENCE</scope>
</reference>
<dbReference type="EMBL" id="LAZR01000941">
    <property type="protein sequence ID" value="KKN54133.1"/>
    <property type="molecule type" value="Genomic_DNA"/>
</dbReference>
<comment type="caution">
    <text evidence="1">The sequence shown here is derived from an EMBL/GenBank/DDBJ whole genome shotgun (WGS) entry which is preliminary data.</text>
</comment>
<proteinExistence type="predicted"/>
<name>A0A0F9UKK5_9ZZZZ</name>
<gene>
    <name evidence="1" type="ORF">LCGC14_0595340</name>
</gene>
<evidence type="ECO:0008006" key="2">
    <source>
        <dbReference type="Google" id="ProtNLM"/>
    </source>
</evidence>
<evidence type="ECO:0000313" key="1">
    <source>
        <dbReference type="EMBL" id="KKN54133.1"/>
    </source>
</evidence>
<protein>
    <recommendedName>
        <fullName evidence="2">Metanogen output domain-containing protein</fullName>
    </recommendedName>
</protein>
<organism evidence="1">
    <name type="scientific">marine sediment metagenome</name>
    <dbReference type="NCBI Taxonomy" id="412755"/>
    <lineage>
        <taxon>unclassified sequences</taxon>
        <taxon>metagenomes</taxon>
        <taxon>ecological metagenomes</taxon>
    </lineage>
</organism>
<dbReference type="AlphaFoldDB" id="A0A0F9UKK5"/>